<sequence>MLHKFQMYTEQNRSILIIKSESVNLSAAEAFIVKREWNVRSCTNLNEAILFIVSERPQFIFVSVDHPNKNIIAFIKLLLQTFPERVIVFGEKPHSLTYHHFNETGCRYNIYPPVTGPAMERVLLSYYKNQLGANPTKVQSVPLTFKYNKIQKNEAWVYKNPQTKKSDDVILTLAKASEMFAVVDEAPLGKVKFAVSEAPSQGTVTATSPEVLNGTVKNNTETNPLGKKREPLNDSAPAHESLISRAAQEALQKTVLKTNSQKIEEIKISSDMSCILVQSTRFSGYLVAALGDNREVDGVFIQALRKRIFAFLKANGEKVNEADDPLRIVVQKVNFKNWAENKAEFLRKSVHKEEEVSIAFFPRQHIRLHFEESADEKMAKVKMTEIKPDVPVEFDLYIHLEENDRYIRYTKKGAKFLATQKKRLEAQGLKYMHVFKTDIPEFNKYRAQNFLNETIEQYHSAVEA</sequence>
<proteinExistence type="predicted"/>
<dbReference type="Gene3D" id="3.40.50.2300">
    <property type="match status" value="1"/>
</dbReference>
<keyword evidence="3" id="KW-1185">Reference proteome</keyword>
<evidence type="ECO:0000256" key="1">
    <source>
        <dbReference type="SAM" id="MobiDB-lite"/>
    </source>
</evidence>
<evidence type="ECO:0000313" key="3">
    <source>
        <dbReference type="Proteomes" id="UP001152321"/>
    </source>
</evidence>
<gene>
    <name evidence="2" type="ORF">NWE73_14780</name>
</gene>
<dbReference type="EMBL" id="JANRMI010000004">
    <property type="protein sequence ID" value="MDG0817643.1"/>
    <property type="molecule type" value="Genomic_DNA"/>
</dbReference>
<protein>
    <submittedName>
        <fullName evidence="2">Uncharacterized protein</fullName>
    </submittedName>
</protein>
<dbReference type="RefSeq" id="WP_277579115.1">
    <property type="nucleotide sequence ID" value="NZ_JANRMI010000004.1"/>
</dbReference>
<reference evidence="2" key="1">
    <citation type="submission" date="2022-08" db="EMBL/GenBank/DDBJ databases">
        <title>Novel Bdellovibrio Species Isolated from Svalbard: Designation Bdellovibrio svalbardensis.</title>
        <authorList>
            <person name="Mitchell R.J."/>
            <person name="Choi S.Y."/>
        </authorList>
    </citation>
    <scope>NUCLEOTIDE SEQUENCE</scope>
    <source>
        <strain evidence="2">PAP01</strain>
    </source>
</reference>
<evidence type="ECO:0000313" key="2">
    <source>
        <dbReference type="EMBL" id="MDG0817643.1"/>
    </source>
</evidence>
<name>A0ABT6DL93_9BACT</name>
<comment type="caution">
    <text evidence="2">The sequence shown here is derived from an EMBL/GenBank/DDBJ whole genome shotgun (WGS) entry which is preliminary data.</text>
</comment>
<dbReference type="InterPro" id="IPR011006">
    <property type="entry name" value="CheY-like_superfamily"/>
</dbReference>
<feature type="region of interest" description="Disordered" evidence="1">
    <location>
        <begin position="216"/>
        <end position="236"/>
    </location>
</feature>
<accession>A0ABT6DL93</accession>
<dbReference type="SUPFAM" id="SSF52172">
    <property type="entry name" value="CheY-like"/>
    <property type="match status" value="1"/>
</dbReference>
<organism evidence="2 3">
    <name type="scientific">Bdellovibrio svalbardensis</name>
    <dbReference type="NCBI Taxonomy" id="2972972"/>
    <lineage>
        <taxon>Bacteria</taxon>
        <taxon>Pseudomonadati</taxon>
        <taxon>Bdellovibrionota</taxon>
        <taxon>Bdellovibrionia</taxon>
        <taxon>Bdellovibrionales</taxon>
        <taxon>Pseudobdellovibrionaceae</taxon>
        <taxon>Bdellovibrio</taxon>
    </lineage>
</organism>
<dbReference type="Proteomes" id="UP001152321">
    <property type="component" value="Unassembled WGS sequence"/>
</dbReference>